<keyword evidence="3" id="KW-1185">Reference proteome</keyword>
<evidence type="ECO:0008006" key="4">
    <source>
        <dbReference type="Google" id="ProtNLM"/>
    </source>
</evidence>
<dbReference type="AlphaFoldDB" id="A0AAP0J1P1"/>
<evidence type="ECO:0000313" key="2">
    <source>
        <dbReference type="EMBL" id="KAK9124833.1"/>
    </source>
</evidence>
<dbReference type="InterPro" id="IPR006460">
    <property type="entry name" value="MIZ1-like_pln"/>
</dbReference>
<proteinExistence type="predicted"/>
<evidence type="ECO:0000313" key="3">
    <source>
        <dbReference type="Proteomes" id="UP001419268"/>
    </source>
</evidence>
<sequence length="276" mass="30201">MAPPILPTPDPHCSQPKSPVTVSPERATTMTTSTMASPTGQQITLQDPSHKKNNKAASKPKKLLRRFRSAFNSISLINQPCRMPASVLHGGGHHVHGGATVTGTLFGHRRARVSLAIQENPRCLPTLLLELAIPTSKLLQEMGSGLVRIALERDKNSSASACKLMEEPVWTMYCNGKKSGYAARREPSEQDLQTMQMLCAVSMGAGVLPSEAADQNSANGELAYVRAYFERINGSKDSETFYMMNPDANSGPELSIFFEICHNITSKWQAKVRNYN</sequence>
<feature type="compositionally biased region" description="Pro residues" evidence="1">
    <location>
        <begin position="1"/>
        <end position="10"/>
    </location>
</feature>
<feature type="compositionally biased region" description="Low complexity" evidence="1">
    <location>
        <begin position="27"/>
        <end position="37"/>
    </location>
</feature>
<dbReference type="Proteomes" id="UP001419268">
    <property type="component" value="Unassembled WGS sequence"/>
</dbReference>
<accession>A0AAP0J1P1</accession>
<dbReference type="EMBL" id="JBBNAG010000006">
    <property type="protein sequence ID" value="KAK9124833.1"/>
    <property type="molecule type" value="Genomic_DNA"/>
</dbReference>
<feature type="compositionally biased region" description="Polar residues" evidence="1">
    <location>
        <begin position="38"/>
        <end position="47"/>
    </location>
</feature>
<name>A0AAP0J1P1_9MAGN</name>
<evidence type="ECO:0000256" key="1">
    <source>
        <dbReference type="SAM" id="MobiDB-lite"/>
    </source>
</evidence>
<reference evidence="2 3" key="1">
    <citation type="submission" date="2024-01" db="EMBL/GenBank/DDBJ databases">
        <title>Genome assemblies of Stephania.</title>
        <authorList>
            <person name="Yang L."/>
        </authorList>
    </citation>
    <scope>NUCLEOTIDE SEQUENCE [LARGE SCALE GENOMIC DNA]</scope>
    <source>
        <strain evidence="2">JXDWG</strain>
        <tissue evidence="2">Leaf</tissue>
    </source>
</reference>
<comment type="caution">
    <text evidence="2">The sequence shown here is derived from an EMBL/GenBank/DDBJ whole genome shotgun (WGS) entry which is preliminary data.</text>
</comment>
<organism evidence="2 3">
    <name type="scientific">Stephania cephalantha</name>
    <dbReference type="NCBI Taxonomy" id="152367"/>
    <lineage>
        <taxon>Eukaryota</taxon>
        <taxon>Viridiplantae</taxon>
        <taxon>Streptophyta</taxon>
        <taxon>Embryophyta</taxon>
        <taxon>Tracheophyta</taxon>
        <taxon>Spermatophyta</taxon>
        <taxon>Magnoliopsida</taxon>
        <taxon>Ranunculales</taxon>
        <taxon>Menispermaceae</taxon>
        <taxon>Menispermoideae</taxon>
        <taxon>Cissampelideae</taxon>
        <taxon>Stephania</taxon>
    </lineage>
</organism>
<protein>
    <recommendedName>
        <fullName evidence="4">Protein MIZU-KUSSEI 1</fullName>
    </recommendedName>
</protein>
<dbReference type="Pfam" id="PF04759">
    <property type="entry name" value="DUF617"/>
    <property type="match status" value="1"/>
</dbReference>
<dbReference type="PANTHER" id="PTHR31696">
    <property type="entry name" value="PROTEIN MIZU-KUSSEI 1"/>
    <property type="match status" value="1"/>
</dbReference>
<dbReference type="NCBIfam" id="TIGR01570">
    <property type="entry name" value="A_thal_3588"/>
    <property type="match status" value="1"/>
</dbReference>
<dbReference type="PANTHER" id="PTHR31696:SF73">
    <property type="entry name" value="EXPRESSED PROTEIN"/>
    <property type="match status" value="1"/>
</dbReference>
<feature type="region of interest" description="Disordered" evidence="1">
    <location>
        <begin position="1"/>
        <end position="59"/>
    </location>
</feature>
<dbReference type="GO" id="GO:0010274">
    <property type="term" value="P:hydrotropism"/>
    <property type="evidence" value="ECO:0007669"/>
    <property type="project" value="InterPro"/>
</dbReference>
<gene>
    <name evidence="2" type="ORF">Scep_013679</name>
</gene>